<dbReference type="Pfam" id="PF11716">
    <property type="entry name" value="MDMPI_N"/>
    <property type="match status" value="1"/>
</dbReference>
<feature type="domain" description="MDMPI C-terminal" evidence="1">
    <location>
        <begin position="170"/>
        <end position="262"/>
    </location>
</feature>
<dbReference type="AlphaFoldDB" id="A0A9X2D6K5"/>
<evidence type="ECO:0000313" key="3">
    <source>
        <dbReference type="EMBL" id="MCM0620323.1"/>
    </source>
</evidence>
<accession>A0A9X2D6K5</accession>
<dbReference type="EMBL" id="JAMOIL010000009">
    <property type="protein sequence ID" value="MCM0620323.1"/>
    <property type="molecule type" value="Genomic_DNA"/>
</dbReference>
<protein>
    <submittedName>
        <fullName evidence="3">Maleylpyruvate isomerase family mycothiol-dependent enzyme</fullName>
    </submittedName>
</protein>
<gene>
    <name evidence="3" type="ORF">M8330_08435</name>
</gene>
<dbReference type="Pfam" id="PF07398">
    <property type="entry name" value="MDMPI_C"/>
    <property type="match status" value="1"/>
</dbReference>
<dbReference type="NCBIfam" id="TIGR03083">
    <property type="entry name" value="maleylpyruvate isomerase family mycothiol-dependent enzyme"/>
    <property type="match status" value="1"/>
</dbReference>
<evidence type="ECO:0000313" key="4">
    <source>
        <dbReference type="Proteomes" id="UP001139485"/>
    </source>
</evidence>
<dbReference type="Proteomes" id="UP001139485">
    <property type="component" value="Unassembled WGS sequence"/>
</dbReference>
<dbReference type="InterPro" id="IPR010872">
    <property type="entry name" value="MDMPI_C-term_domain"/>
</dbReference>
<dbReference type="SUPFAM" id="SSF109854">
    <property type="entry name" value="DinB/YfiT-like putative metalloenzymes"/>
    <property type="match status" value="1"/>
</dbReference>
<sequence length="274" mass="28951">MTSAHPDLQALLEVGFAATEAFLDVAASLDPDDWARPTDLPGWDVHAVVAHVAHLESVLATGEQESAEVGSPPHVRNPLGAYTEVGVVARREATPEALLAEIRSVTGLRRAAAQVDPPTDPDAPAPSPFGDLGWTWRTLLRNRPLDLWMHEQDVRRATARPGGLSGPAADHTVAYLTESLGFVLVKRAGGRPGDSVVLLLDDEPARAVLVGEDGRARPVADAPADPTLVLRTDRETYVRLAGGRCAPTDVGDAVVLTGDEGLGEWFLAGLATTP</sequence>
<dbReference type="GO" id="GO:0016853">
    <property type="term" value="F:isomerase activity"/>
    <property type="evidence" value="ECO:0007669"/>
    <property type="project" value="UniProtKB-KW"/>
</dbReference>
<organism evidence="3 4">
    <name type="scientific">Nocardioides bruguierae</name>
    <dbReference type="NCBI Taxonomy" id="2945102"/>
    <lineage>
        <taxon>Bacteria</taxon>
        <taxon>Bacillati</taxon>
        <taxon>Actinomycetota</taxon>
        <taxon>Actinomycetes</taxon>
        <taxon>Propionibacteriales</taxon>
        <taxon>Nocardioidaceae</taxon>
        <taxon>Nocardioides</taxon>
    </lineage>
</organism>
<dbReference type="Gene3D" id="1.20.120.450">
    <property type="entry name" value="dinb family like domain"/>
    <property type="match status" value="1"/>
</dbReference>
<keyword evidence="4" id="KW-1185">Reference proteome</keyword>
<keyword evidence="3" id="KW-0413">Isomerase</keyword>
<comment type="caution">
    <text evidence="3">The sequence shown here is derived from an EMBL/GenBank/DDBJ whole genome shotgun (WGS) entry which is preliminary data.</text>
</comment>
<evidence type="ECO:0000259" key="2">
    <source>
        <dbReference type="Pfam" id="PF11716"/>
    </source>
</evidence>
<dbReference type="InterPro" id="IPR034660">
    <property type="entry name" value="DinB/YfiT-like"/>
</dbReference>
<proteinExistence type="predicted"/>
<dbReference type="GO" id="GO:0046872">
    <property type="term" value="F:metal ion binding"/>
    <property type="evidence" value="ECO:0007669"/>
    <property type="project" value="InterPro"/>
</dbReference>
<dbReference type="InterPro" id="IPR024344">
    <property type="entry name" value="MDMPI_metal-binding"/>
</dbReference>
<dbReference type="InterPro" id="IPR017517">
    <property type="entry name" value="Maleyloyr_isom"/>
</dbReference>
<evidence type="ECO:0000259" key="1">
    <source>
        <dbReference type="Pfam" id="PF07398"/>
    </source>
</evidence>
<dbReference type="RefSeq" id="WP_250826983.1">
    <property type="nucleotide sequence ID" value="NZ_JAMOIL010000009.1"/>
</dbReference>
<reference evidence="3" key="1">
    <citation type="submission" date="2022-05" db="EMBL/GenBank/DDBJ databases">
        <authorList>
            <person name="Tuo L."/>
        </authorList>
    </citation>
    <scope>NUCLEOTIDE SEQUENCE</scope>
    <source>
        <strain evidence="3">BSK12Z-4</strain>
    </source>
</reference>
<feature type="domain" description="Mycothiol-dependent maleylpyruvate isomerase metal-binding" evidence="2">
    <location>
        <begin position="17"/>
        <end position="155"/>
    </location>
</feature>
<name>A0A9X2D6K5_9ACTN</name>